<evidence type="ECO:0000313" key="2">
    <source>
        <dbReference type="Proteomes" id="UP000188268"/>
    </source>
</evidence>
<evidence type="ECO:0000313" key="1">
    <source>
        <dbReference type="EMBL" id="OMO90541.1"/>
    </source>
</evidence>
<keyword evidence="2" id="KW-1185">Reference proteome</keyword>
<dbReference type="AlphaFoldDB" id="A0A1R3J6T8"/>
<organism evidence="1 2">
    <name type="scientific">Corchorus capsularis</name>
    <name type="common">Jute</name>
    <dbReference type="NCBI Taxonomy" id="210143"/>
    <lineage>
        <taxon>Eukaryota</taxon>
        <taxon>Viridiplantae</taxon>
        <taxon>Streptophyta</taxon>
        <taxon>Embryophyta</taxon>
        <taxon>Tracheophyta</taxon>
        <taxon>Spermatophyta</taxon>
        <taxon>Magnoliopsida</taxon>
        <taxon>eudicotyledons</taxon>
        <taxon>Gunneridae</taxon>
        <taxon>Pentapetalae</taxon>
        <taxon>rosids</taxon>
        <taxon>malvids</taxon>
        <taxon>Malvales</taxon>
        <taxon>Malvaceae</taxon>
        <taxon>Grewioideae</taxon>
        <taxon>Apeibeae</taxon>
        <taxon>Corchorus</taxon>
    </lineage>
</organism>
<protein>
    <submittedName>
        <fullName evidence="1">Uncharacterized protein</fullName>
    </submittedName>
</protein>
<dbReference type="EMBL" id="AWWV01008445">
    <property type="protein sequence ID" value="OMO90541.1"/>
    <property type="molecule type" value="Genomic_DNA"/>
</dbReference>
<dbReference type="Proteomes" id="UP000188268">
    <property type="component" value="Unassembled WGS sequence"/>
</dbReference>
<dbReference type="Gramene" id="OMO90541">
    <property type="protein sequence ID" value="OMO90541"/>
    <property type="gene ID" value="CCACVL1_07345"/>
</dbReference>
<sequence>MAIISWGSNAQDAIVDFPDLT</sequence>
<name>A0A1R3J6T8_COCAP</name>
<proteinExistence type="predicted"/>
<comment type="caution">
    <text evidence="1">The sequence shown here is derived from an EMBL/GenBank/DDBJ whole genome shotgun (WGS) entry which is preliminary data.</text>
</comment>
<gene>
    <name evidence="1" type="ORF">CCACVL1_07345</name>
</gene>
<accession>A0A1R3J6T8</accession>
<reference evidence="1 2" key="1">
    <citation type="submission" date="2013-09" db="EMBL/GenBank/DDBJ databases">
        <title>Corchorus capsularis genome sequencing.</title>
        <authorList>
            <person name="Alam M."/>
            <person name="Haque M.S."/>
            <person name="Islam M.S."/>
            <person name="Emdad E.M."/>
            <person name="Islam M.M."/>
            <person name="Ahmed B."/>
            <person name="Halim A."/>
            <person name="Hossen Q.M.M."/>
            <person name="Hossain M.Z."/>
            <person name="Ahmed R."/>
            <person name="Khan M.M."/>
            <person name="Islam R."/>
            <person name="Rashid M.M."/>
            <person name="Khan S.A."/>
            <person name="Rahman M.S."/>
            <person name="Alam M."/>
        </authorList>
    </citation>
    <scope>NUCLEOTIDE SEQUENCE [LARGE SCALE GENOMIC DNA]</scope>
    <source>
        <strain evidence="2">cv. CVL-1</strain>
        <tissue evidence="1">Whole seedling</tissue>
    </source>
</reference>